<comment type="caution">
    <text evidence="4">The sequence shown here is derived from an EMBL/GenBank/DDBJ whole genome shotgun (WGS) entry which is preliminary data.</text>
</comment>
<evidence type="ECO:0008006" key="7">
    <source>
        <dbReference type="Google" id="ProtNLM"/>
    </source>
</evidence>
<evidence type="ECO:0000313" key="4">
    <source>
        <dbReference type="EMBL" id="KPP90019.1"/>
    </source>
</evidence>
<accession>A0A0P7YHT2</accession>
<dbReference type="PATRIC" id="fig|1666912.4.peg.351"/>
<name>A0A0P7YHT2_9RHOB</name>
<dbReference type="OrthoDB" id="3295600at2"/>
<evidence type="ECO:0000313" key="6">
    <source>
        <dbReference type="Proteomes" id="UP000182045"/>
    </source>
</evidence>
<sequence>MRVVGIPMTVLALAGLVGCTAAPPPASRPAPADPVAPEVTEPEPAQTSVERYFAQLQERRIAQGLLRTERAPRDLPITRTRLERAFEAVALRDEYQFVGGRIVQQSAPAPLRRWEDPVRIALEFGDSMPSARRMRDTSLVTDFARRLATIARHPVSVTRGECNFNVLVLNEDERRAIAPRLRDLVPGIDAASQALVEDLPLSVSCLVLAFSRDGTSTYTDAVAIIRAELPDLSRDACYFEEIAQGLGLANDSPEARPSLFNDSAEFAVMTVLDEQLLRILYDPRLEPGQRRNDAQPILRRIVAELMDGQS</sequence>
<feature type="compositionally biased region" description="Pro residues" evidence="1">
    <location>
        <begin position="24"/>
        <end position="34"/>
    </location>
</feature>
<keyword evidence="2" id="KW-0732">Signal</keyword>
<dbReference type="STRING" id="1666912.Ga0058931_1563"/>
<evidence type="ECO:0000256" key="2">
    <source>
        <dbReference type="SAM" id="SignalP"/>
    </source>
</evidence>
<keyword evidence="6" id="KW-1185">Reference proteome</keyword>
<reference evidence="4 5" key="1">
    <citation type="submission" date="2015-09" db="EMBL/GenBank/DDBJ databases">
        <title>Identification and resolution of microdiversity through metagenomic sequencing of parallel consortia.</title>
        <authorList>
            <person name="Nelson W.C."/>
            <person name="Romine M.F."/>
            <person name="Lindemann S.R."/>
        </authorList>
    </citation>
    <scope>NUCLEOTIDE SEQUENCE [LARGE SCALE GENOMIC DNA]</scope>
    <source>
        <strain evidence="4">HL-91</strain>
    </source>
</reference>
<evidence type="ECO:0000256" key="1">
    <source>
        <dbReference type="SAM" id="MobiDB-lite"/>
    </source>
</evidence>
<dbReference type="AlphaFoldDB" id="A0A0P7YHT2"/>
<organism evidence="4 5">
    <name type="scientific">Roseibaca calidilacus</name>
    <dbReference type="NCBI Taxonomy" id="1666912"/>
    <lineage>
        <taxon>Bacteria</taxon>
        <taxon>Pseudomonadati</taxon>
        <taxon>Pseudomonadota</taxon>
        <taxon>Alphaproteobacteria</taxon>
        <taxon>Rhodobacterales</taxon>
        <taxon>Paracoccaceae</taxon>
        <taxon>Roseinatronobacter</taxon>
    </lineage>
</organism>
<dbReference type="Proteomes" id="UP000050413">
    <property type="component" value="Unassembled WGS sequence"/>
</dbReference>
<proteinExistence type="predicted"/>
<dbReference type="PROSITE" id="PS51257">
    <property type="entry name" value="PROKAR_LIPOPROTEIN"/>
    <property type="match status" value="1"/>
</dbReference>
<feature type="chain" id="PRO_5010190236" description="DUF2927 domain-containing protein" evidence="2">
    <location>
        <begin position="22"/>
        <end position="310"/>
    </location>
</feature>
<gene>
    <name evidence="3" type="ORF">Ga0058931_1563</name>
    <name evidence="4" type="ORF">HLUCCA05_07595</name>
</gene>
<reference evidence="3 6" key="2">
    <citation type="submission" date="2016-01" db="EMBL/GenBank/DDBJ databases">
        <authorList>
            <person name="Varghese N."/>
        </authorList>
    </citation>
    <scope>NUCLEOTIDE SEQUENCE [LARGE SCALE GENOMIC DNA]</scope>
    <source>
        <strain evidence="3 6">HL-91</strain>
    </source>
</reference>
<dbReference type="EMBL" id="LJSG01000020">
    <property type="protein sequence ID" value="KPP90019.1"/>
    <property type="molecule type" value="Genomic_DNA"/>
</dbReference>
<feature type="compositionally biased region" description="Low complexity" evidence="1">
    <location>
        <begin position="35"/>
        <end position="44"/>
    </location>
</feature>
<evidence type="ECO:0000313" key="3">
    <source>
        <dbReference type="EMBL" id="CUX81124.1"/>
    </source>
</evidence>
<dbReference type="RefSeq" id="WP_072245841.1">
    <property type="nucleotide sequence ID" value="NZ_FBYC01000004.1"/>
</dbReference>
<dbReference type="InterPro" id="IPR021323">
    <property type="entry name" value="DUF2927"/>
</dbReference>
<dbReference type="EMBL" id="FBYC01000004">
    <property type="protein sequence ID" value="CUX81124.1"/>
    <property type="molecule type" value="Genomic_DNA"/>
</dbReference>
<protein>
    <recommendedName>
        <fullName evidence="7">DUF2927 domain-containing protein</fullName>
    </recommendedName>
</protein>
<feature type="signal peptide" evidence="2">
    <location>
        <begin position="1"/>
        <end position="21"/>
    </location>
</feature>
<feature type="region of interest" description="Disordered" evidence="1">
    <location>
        <begin position="24"/>
        <end position="44"/>
    </location>
</feature>
<evidence type="ECO:0000313" key="5">
    <source>
        <dbReference type="Proteomes" id="UP000050413"/>
    </source>
</evidence>
<dbReference type="Proteomes" id="UP000182045">
    <property type="component" value="Unassembled WGS sequence"/>
</dbReference>
<dbReference type="Pfam" id="PF11150">
    <property type="entry name" value="DUF2927"/>
    <property type="match status" value="1"/>
</dbReference>